<dbReference type="Proteomes" id="UP000269721">
    <property type="component" value="Unassembled WGS sequence"/>
</dbReference>
<organism evidence="2 3">
    <name type="scientific">Blyttiomyces helicus</name>
    <dbReference type="NCBI Taxonomy" id="388810"/>
    <lineage>
        <taxon>Eukaryota</taxon>
        <taxon>Fungi</taxon>
        <taxon>Fungi incertae sedis</taxon>
        <taxon>Chytridiomycota</taxon>
        <taxon>Chytridiomycota incertae sedis</taxon>
        <taxon>Chytridiomycetes</taxon>
        <taxon>Chytridiomycetes incertae sedis</taxon>
        <taxon>Blyttiomyces</taxon>
    </lineage>
</organism>
<dbReference type="OrthoDB" id="5597211at2759"/>
<feature type="compositionally biased region" description="Low complexity" evidence="1">
    <location>
        <begin position="37"/>
        <end position="53"/>
    </location>
</feature>
<evidence type="ECO:0000313" key="2">
    <source>
        <dbReference type="EMBL" id="RKO86605.1"/>
    </source>
</evidence>
<keyword evidence="3" id="KW-1185">Reference proteome</keyword>
<feature type="region of interest" description="Disordered" evidence="1">
    <location>
        <begin position="173"/>
        <end position="196"/>
    </location>
</feature>
<name>A0A4P9W5L6_9FUNG</name>
<accession>A0A4P9W5L6</accession>
<feature type="compositionally biased region" description="Basic residues" evidence="1">
    <location>
        <begin position="187"/>
        <end position="196"/>
    </location>
</feature>
<gene>
    <name evidence="2" type="ORF">BDK51DRAFT_29713</name>
</gene>
<reference evidence="3" key="1">
    <citation type="journal article" date="2018" name="Nat. Microbiol.">
        <title>Leveraging single-cell genomics to expand the fungal tree of life.</title>
        <authorList>
            <person name="Ahrendt S.R."/>
            <person name="Quandt C.A."/>
            <person name="Ciobanu D."/>
            <person name="Clum A."/>
            <person name="Salamov A."/>
            <person name="Andreopoulos B."/>
            <person name="Cheng J.F."/>
            <person name="Woyke T."/>
            <person name="Pelin A."/>
            <person name="Henrissat B."/>
            <person name="Reynolds N.K."/>
            <person name="Benny G.L."/>
            <person name="Smith M.E."/>
            <person name="James T.Y."/>
            <person name="Grigoriev I.V."/>
        </authorList>
    </citation>
    <scope>NUCLEOTIDE SEQUENCE [LARGE SCALE GENOMIC DNA]</scope>
</reference>
<protein>
    <submittedName>
        <fullName evidence="2">Uncharacterized protein</fullName>
    </submittedName>
</protein>
<proteinExistence type="predicted"/>
<dbReference type="EMBL" id="KZ998061">
    <property type="protein sequence ID" value="RKO86605.1"/>
    <property type="molecule type" value="Genomic_DNA"/>
</dbReference>
<feature type="compositionally biased region" description="Polar residues" evidence="1">
    <location>
        <begin position="21"/>
        <end position="34"/>
    </location>
</feature>
<evidence type="ECO:0000313" key="3">
    <source>
        <dbReference type="Proteomes" id="UP000269721"/>
    </source>
</evidence>
<evidence type="ECO:0000256" key="1">
    <source>
        <dbReference type="SAM" id="MobiDB-lite"/>
    </source>
</evidence>
<dbReference type="AlphaFoldDB" id="A0A4P9W5L6"/>
<feature type="compositionally biased region" description="Pro residues" evidence="1">
    <location>
        <begin position="54"/>
        <end position="63"/>
    </location>
</feature>
<sequence length="344" mass="37431">MLARGCCRPFAARPFLVQSRVPNSRHLSSSTPSADTAKPTGPKASPAAAAAEPKPFPPSPAVPDPLRHYTTSQIIPGADLSKAATVTVLDPALTFRESMRYRRRTYHAESALVRDEKFRVAEERKKRDAERAELLRIKVAEFKAERAQTLRASGGSNPARSTMVDGVLTHAKVKSSDAKAGAPGTPKKTKLQRTHRMTKLDAKRLDSLLYLYHTAADFVTYRNLDEKIEQALKSNVLTRGQSVTQMLADQKAKLAGSATAVEVGKIRSSDLSPREQAIKDAVFGTLNDRHGVDGVTQWKEEWLNRGGAEGEASAAADAEKALRAARENKRADLFATLSKVPPAV</sequence>
<feature type="region of interest" description="Disordered" evidence="1">
    <location>
        <begin position="21"/>
        <end position="68"/>
    </location>
</feature>